<evidence type="ECO:0000313" key="2">
    <source>
        <dbReference type="Proteomes" id="UP000046393"/>
    </source>
</evidence>
<name>A0A0N5A9F6_9BILA</name>
<reference evidence="3" key="1">
    <citation type="submission" date="2017-02" db="UniProtKB">
        <authorList>
            <consortium name="WormBaseParasite"/>
        </authorList>
    </citation>
    <scope>IDENTIFICATION</scope>
</reference>
<evidence type="ECO:0000313" key="3">
    <source>
        <dbReference type="WBParaSite" id="SMUV_0000073101-mRNA-1"/>
    </source>
</evidence>
<accession>A0A0N5A9F6</accession>
<keyword evidence="2" id="KW-1185">Reference proteome</keyword>
<feature type="region of interest" description="Disordered" evidence="1">
    <location>
        <begin position="123"/>
        <end position="246"/>
    </location>
</feature>
<feature type="compositionally biased region" description="Basic and acidic residues" evidence="1">
    <location>
        <begin position="57"/>
        <end position="84"/>
    </location>
</feature>
<feature type="region of interest" description="Disordered" evidence="1">
    <location>
        <begin position="30"/>
        <end position="103"/>
    </location>
</feature>
<dbReference type="AlphaFoldDB" id="A0A0N5A9F6"/>
<dbReference type="WBParaSite" id="SMUV_0000073101-mRNA-1">
    <property type="protein sequence ID" value="SMUV_0000073101-mRNA-1"/>
    <property type="gene ID" value="SMUV_0000073101"/>
</dbReference>
<feature type="compositionally biased region" description="Basic residues" evidence="1">
    <location>
        <begin position="180"/>
        <end position="190"/>
    </location>
</feature>
<sequence length="246" mass="28004">MKKNKSLETSFAEKLLVNTTDSEVKDVLQDEDALDTEENKEKLSSVSSVIKKSNSKVKKEQKSEEHQNKLKSNKERKAVNEKQLESVAPNSSSKPLAQEPVIIRGETVIKRLTMDDSMDVVELPSNTSIKPEKRSFHGPSSSFFLHSEETNEQIEDGDYEVGESNRFNKNDFETPDEGWKKKRVAEKRKRNDNSSNDFKGHSNDNQTTEESNLHPSWAAKRRQAEAMRRLKAAPPPKKIVFGDNDE</sequence>
<proteinExistence type="predicted"/>
<evidence type="ECO:0000256" key="1">
    <source>
        <dbReference type="SAM" id="MobiDB-lite"/>
    </source>
</evidence>
<organism evidence="2 3">
    <name type="scientific">Syphacia muris</name>
    <dbReference type="NCBI Taxonomy" id="451379"/>
    <lineage>
        <taxon>Eukaryota</taxon>
        <taxon>Metazoa</taxon>
        <taxon>Ecdysozoa</taxon>
        <taxon>Nematoda</taxon>
        <taxon>Chromadorea</taxon>
        <taxon>Rhabditida</taxon>
        <taxon>Spirurina</taxon>
        <taxon>Oxyuridomorpha</taxon>
        <taxon>Oxyuroidea</taxon>
        <taxon>Oxyuridae</taxon>
        <taxon>Syphacia</taxon>
    </lineage>
</organism>
<feature type="compositionally biased region" description="Acidic residues" evidence="1">
    <location>
        <begin position="150"/>
        <end position="161"/>
    </location>
</feature>
<feature type="compositionally biased region" description="Polar residues" evidence="1">
    <location>
        <begin position="193"/>
        <end position="214"/>
    </location>
</feature>
<dbReference type="Proteomes" id="UP000046393">
    <property type="component" value="Unplaced"/>
</dbReference>
<protein>
    <submittedName>
        <fullName evidence="3">BUD22 domain-containing protein</fullName>
    </submittedName>
</protein>